<comment type="caution">
    <text evidence="2">The sequence shown here is derived from an EMBL/GenBank/DDBJ whole genome shotgun (WGS) entry which is preliminary data.</text>
</comment>
<evidence type="ECO:0000313" key="2">
    <source>
        <dbReference type="EMBL" id="MDP1027192.1"/>
    </source>
</evidence>
<dbReference type="NCBIfam" id="TIGR01552">
    <property type="entry name" value="phd_fam"/>
    <property type="match status" value="1"/>
</dbReference>
<dbReference type="Gene3D" id="3.40.1620.10">
    <property type="entry name" value="YefM-like domain"/>
    <property type="match status" value="1"/>
</dbReference>
<dbReference type="EMBL" id="JAUUDS010000003">
    <property type="protein sequence ID" value="MDP1027192.1"/>
    <property type="molecule type" value="Genomic_DNA"/>
</dbReference>
<accession>A0ABT9EJP9</accession>
<comment type="similarity">
    <text evidence="1">Belongs to the phD/YefM antitoxin family.</text>
</comment>
<evidence type="ECO:0000313" key="3">
    <source>
        <dbReference type="Proteomes" id="UP001230685"/>
    </source>
</evidence>
<sequence>MDAYSLSDADARLNDLVDRAAAGERVEIERGGRIVARVIPAGIEAAAETRGFDWRAYFESIKHFPFDPTNSVVEMRKEARY</sequence>
<evidence type="ECO:0000256" key="1">
    <source>
        <dbReference type="ARBA" id="ARBA00009981"/>
    </source>
</evidence>
<proteinExistence type="inferred from homology"/>
<organism evidence="2 3">
    <name type="scientific">Sphingomonas aurea</name>
    <dbReference type="NCBI Taxonomy" id="3063994"/>
    <lineage>
        <taxon>Bacteria</taxon>
        <taxon>Pseudomonadati</taxon>
        <taxon>Pseudomonadota</taxon>
        <taxon>Alphaproteobacteria</taxon>
        <taxon>Sphingomonadales</taxon>
        <taxon>Sphingomonadaceae</taxon>
        <taxon>Sphingomonas</taxon>
    </lineage>
</organism>
<keyword evidence="3" id="KW-1185">Reference proteome</keyword>
<reference evidence="2 3" key="1">
    <citation type="submission" date="2023-07" db="EMBL/GenBank/DDBJ databases">
        <authorList>
            <person name="Kim M.K."/>
        </authorList>
    </citation>
    <scope>NUCLEOTIDE SEQUENCE [LARGE SCALE GENOMIC DNA]</scope>
    <source>
        <strain evidence="2 3">KR1UV-12</strain>
    </source>
</reference>
<protein>
    <submittedName>
        <fullName evidence="2">Type II toxin-antitoxin system prevent-host-death family antitoxin</fullName>
    </submittedName>
</protein>
<dbReference type="RefSeq" id="WP_305172906.1">
    <property type="nucleotide sequence ID" value="NZ_JAUUDS010000003.1"/>
</dbReference>
<dbReference type="InterPro" id="IPR036165">
    <property type="entry name" value="YefM-like_sf"/>
</dbReference>
<gene>
    <name evidence="2" type="ORF">Q5H91_08210</name>
</gene>
<dbReference type="SUPFAM" id="SSF143120">
    <property type="entry name" value="YefM-like"/>
    <property type="match status" value="1"/>
</dbReference>
<dbReference type="Proteomes" id="UP001230685">
    <property type="component" value="Unassembled WGS sequence"/>
</dbReference>
<name>A0ABT9EJP9_9SPHN</name>